<dbReference type="EMBL" id="JAETXL010000004">
    <property type="protein sequence ID" value="MBL6276688.1"/>
    <property type="molecule type" value="Genomic_DNA"/>
</dbReference>
<protein>
    <submittedName>
        <fullName evidence="3">Uncharacterized protein</fullName>
    </submittedName>
</protein>
<comment type="caution">
    <text evidence="3">The sequence shown here is derived from an EMBL/GenBank/DDBJ whole genome shotgun (WGS) entry which is preliminary data.</text>
</comment>
<evidence type="ECO:0000256" key="1">
    <source>
        <dbReference type="SAM" id="MobiDB-lite"/>
    </source>
</evidence>
<accession>A0ABS1UK23</accession>
<evidence type="ECO:0000313" key="3">
    <source>
        <dbReference type="EMBL" id="MBL6276688.1"/>
    </source>
</evidence>
<evidence type="ECO:0000313" key="4">
    <source>
        <dbReference type="Proteomes" id="UP000661193"/>
    </source>
</evidence>
<proteinExistence type="predicted"/>
<keyword evidence="2" id="KW-0732">Signal</keyword>
<feature type="chain" id="PRO_5047132057" evidence="2">
    <location>
        <begin position="29"/>
        <end position="118"/>
    </location>
</feature>
<gene>
    <name evidence="3" type="ORF">JMF97_10995</name>
</gene>
<reference evidence="3 4" key="1">
    <citation type="submission" date="2021-01" db="EMBL/GenBank/DDBJ databases">
        <title>Genome sequencing of Micromonospora fiedleri MG-37.</title>
        <authorList>
            <person name="Moreland P.E.J."/>
            <person name="Stach J.E.M."/>
        </authorList>
    </citation>
    <scope>NUCLEOTIDE SEQUENCE [LARGE SCALE GENOMIC DNA]</scope>
    <source>
        <strain evidence="3 4">MG-37</strain>
    </source>
</reference>
<feature type="region of interest" description="Disordered" evidence="1">
    <location>
        <begin position="27"/>
        <end position="118"/>
    </location>
</feature>
<organism evidence="3 4">
    <name type="scientific">Micromonospora fiedleri</name>
    <dbReference type="NCBI Taxonomy" id="1157498"/>
    <lineage>
        <taxon>Bacteria</taxon>
        <taxon>Bacillati</taxon>
        <taxon>Actinomycetota</taxon>
        <taxon>Actinomycetes</taxon>
        <taxon>Micromonosporales</taxon>
        <taxon>Micromonosporaceae</taxon>
        <taxon>Micromonospora</taxon>
    </lineage>
</organism>
<feature type="compositionally biased region" description="Low complexity" evidence="1">
    <location>
        <begin position="76"/>
        <end position="95"/>
    </location>
</feature>
<feature type="signal peptide" evidence="2">
    <location>
        <begin position="1"/>
        <end position="28"/>
    </location>
</feature>
<name>A0ABS1UK23_9ACTN</name>
<dbReference type="Proteomes" id="UP000661193">
    <property type="component" value="Unassembled WGS sequence"/>
</dbReference>
<dbReference type="RefSeq" id="WP_203221512.1">
    <property type="nucleotide sequence ID" value="NZ_JAETXL010000004.1"/>
</dbReference>
<sequence length="118" mass="12429">MTSKKTLPVLAVAGATVAALAITGTAHAGAQPHQHAGHHHGPAKSFDRVATYPVFQNRPAGEDPATETVAEISAVSPTRSRSAPTSGTRRSPSRTSRTRKPPPHRGPTTAGRRRSWKV</sequence>
<evidence type="ECO:0000256" key="2">
    <source>
        <dbReference type="SAM" id="SignalP"/>
    </source>
</evidence>
<keyword evidence="4" id="KW-1185">Reference proteome</keyword>